<dbReference type="PANTHER" id="PTHR43139">
    <property type="entry name" value="SI:DKEY-122A22.2"/>
    <property type="match status" value="1"/>
</dbReference>
<dbReference type="InterPro" id="IPR029058">
    <property type="entry name" value="AB_hydrolase_fold"/>
</dbReference>
<gene>
    <name evidence="2" type="ORF">TEA_007866</name>
</gene>
<feature type="compositionally biased region" description="Polar residues" evidence="1">
    <location>
        <begin position="482"/>
        <end position="494"/>
    </location>
</feature>
<evidence type="ECO:0000313" key="3">
    <source>
        <dbReference type="Proteomes" id="UP000306102"/>
    </source>
</evidence>
<dbReference type="EMBL" id="SDRB02008032">
    <property type="protein sequence ID" value="THG10138.1"/>
    <property type="molecule type" value="Genomic_DNA"/>
</dbReference>
<evidence type="ECO:0000313" key="2">
    <source>
        <dbReference type="EMBL" id="THG10138.1"/>
    </source>
</evidence>
<dbReference type="AlphaFoldDB" id="A0A4S4E2T7"/>
<dbReference type="SUPFAM" id="SSF53474">
    <property type="entry name" value="alpha/beta-Hydrolases"/>
    <property type="match status" value="1"/>
</dbReference>
<evidence type="ECO:0000256" key="1">
    <source>
        <dbReference type="SAM" id="MobiDB-lite"/>
    </source>
</evidence>
<keyword evidence="3" id="KW-1185">Reference proteome</keyword>
<sequence>MAVSLEALAMAGVDCLDCKITIEELERKYMLQPGPHLLLPKQKKRKLEYQFPFTFRLSNLNGERRVCDAPEDNICLHDDDHRGTSTNAAITTTAGDELGESLGSRKGKKIKRSMKKIAMFIKRIIRKILLLKLGAPIHNHGPGRRHNHALLGPQNPKRIETQFTPHPRLRSQRNVAVGGDPPILHSPLQRLRPRSSLLRGLLHDIPDRSETFQARCVRRVMEGRSVAKMSVVGLSYGGFVAYRLAEEWGEAVERVVICCAGVALEEKDLEEGLFRVSDLEVAAEILLPQTAGKMRELMRYTFVKPPMVVPSCLLMDFIHVSPGSGVAGCQPDLTQPIGRDSPPRHQWSSSTAPAMDKFRSEYSAWSPKRAPGKSRIFRAPQESNLTHGCGKAMPSLLGHHPQWKELERSGGENFIVGLLFCLRGNLHLGENARLVVIENTGHAFIAEKPKELYKHLKTFLTDSVPPTSVSTSPSDPNHENKTCLSQSSKPQLTKSGAEADIRIEY</sequence>
<protein>
    <recommendedName>
        <fullName evidence="4">AB hydrolase-1 domain-containing protein</fullName>
    </recommendedName>
</protein>
<evidence type="ECO:0008006" key="4">
    <source>
        <dbReference type="Google" id="ProtNLM"/>
    </source>
</evidence>
<organism evidence="2 3">
    <name type="scientific">Camellia sinensis var. sinensis</name>
    <name type="common">China tea</name>
    <dbReference type="NCBI Taxonomy" id="542762"/>
    <lineage>
        <taxon>Eukaryota</taxon>
        <taxon>Viridiplantae</taxon>
        <taxon>Streptophyta</taxon>
        <taxon>Embryophyta</taxon>
        <taxon>Tracheophyta</taxon>
        <taxon>Spermatophyta</taxon>
        <taxon>Magnoliopsida</taxon>
        <taxon>eudicotyledons</taxon>
        <taxon>Gunneridae</taxon>
        <taxon>Pentapetalae</taxon>
        <taxon>asterids</taxon>
        <taxon>Ericales</taxon>
        <taxon>Theaceae</taxon>
        <taxon>Camellia</taxon>
    </lineage>
</organism>
<dbReference type="Proteomes" id="UP000306102">
    <property type="component" value="Unassembled WGS sequence"/>
</dbReference>
<comment type="caution">
    <text evidence="2">The sequence shown here is derived from an EMBL/GenBank/DDBJ whole genome shotgun (WGS) entry which is preliminary data.</text>
</comment>
<dbReference type="PANTHER" id="PTHR43139:SF59">
    <property type="entry name" value="ALPHA_BETA-HYDROLASES SUPERFAMILY PROTEIN"/>
    <property type="match status" value="1"/>
</dbReference>
<reference evidence="2 3" key="1">
    <citation type="journal article" date="2018" name="Proc. Natl. Acad. Sci. U.S.A.">
        <title>Draft genome sequence of Camellia sinensis var. sinensis provides insights into the evolution of the tea genome and tea quality.</title>
        <authorList>
            <person name="Wei C."/>
            <person name="Yang H."/>
            <person name="Wang S."/>
            <person name="Zhao J."/>
            <person name="Liu C."/>
            <person name="Gao L."/>
            <person name="Xia E."/>
            <person name="Lu Y."/>
            <person name="Tai Y."/>
            <person name="She G."/>
            <person name="Sun J."/>
            <person name="Cao H."/>
            <person name="Tong W."/>
            <person name="Gao Q."/>
            <person name="Li Y."/>
            <person name="Deng W."/>
            <person name="Jiang X."/>
            <person name="Wang W."/>
            <person name="Chen Q."/>
            <person name="Zhang S."/>
            <person name="Li H."/>
            <person name="Wu J."/>
            <person name="Wang P."/>
            <person name="Li P."/>
            <person name="Shi C."/>
            <person name="Zheng F."/>
            <person name="Jian J."/>
            <person name="Huang B."/>
            <person name="Shan D."/>
            <person name="Shi M."/>
            <person name="Fang C."/>
            <person name="Yue Y."/>
            <person name="Li F."/>
            <person name="Li D."/>
            <person name="Wei S."/>
            <person name="Han B."/>
            <person name="Jiang C."/>
            <person name="Yin Y."/>
            <person name="Xia T."/>
            <person name="Zhang Z."/>
            <person name="Bennetzen J.L."/>
            <person name="Zhao S."/>
            <person name="Wan X."/>
        </authorList>
    </citation>
    <scope>NUCLEOTIDE SEQUENCE [LARGE SCALE GENOMIC DNA]</scope>
    <source>
        <strain evidence="3">cv. Shuchazao</strain>
        <tissue evidence="2">Leaf</tissue>
    </source>
</reference>
<dbReference type="Gene3D" id="3.40.50.1820">
    <property type="entry name" value="alpha/beta hydrolase"/>
    <property type="match status" value="1"/>
</dbReference>
<feature type="region of interest" description="Disordered" evidence="1">
    <location>
        <begin position="464"/>
        <end position="505"/>
    </location>
</feature>
<name>A0A4S4E2T7_CAMSN</name>
<accession>A0A4S4E2T7</accession>
<feature type="compositionally biased region" description="Low complexity" evidence="1">
    <location>
        <begin position="464"/>
        <end position="475"/>
    </location>
</feature>
<proteinExistence type="predicted"/>
<dbReference type="STRING" id="542762.A0A4S4E2T7"/>
<dbReference type="InterPro" id="IPR052370">
    <property type="entry name" value="Meta-cleavage_hydrolase"/>
</dbReference>